<comment type="caution">
    <text evidence="11">The sequence shown here is derived from an EMBL/GenBank/DDBJ whole genome shotgun (WGS) entry which is preliminary data.</text>
</comment>
<evidence type="ECO:0000256" key="7">
    <source>
        <dbReference type="ARBA" id="ARBA00023326"/>
    </source>
</evidence>
<dbReference type="EC" id="3.2.1.3" evidence="3"/>
<proteinExistence type="inferred from homology"/>
<dbReference type="Proteomes" id="UP000030161">
    <property type="component" value="Unassembled WGS sequence"/>
</dbReference>
<dbReference type="InterPro" id="IPR012341">
    <property type="entry name" value="6hp_glycosidase-like_sf"/>
</dbReference>
<name>A0AB34PST7_CANAX</name>
<dbReference type="PANTHER" id="PTHR31616:SF9">
    <property type="entry name" value="GLUCOAMYLASE, INTRACELLULAR SPORULATION-SPECIFIC"/>
    <property type="match status" value="1"/>
</dbReference>
<dbReference type="InterPro" id="IPR000165">
    <property type="entry name" value="Glucoamylase"/>
</dbReference>
<evidence type="ECO:0000313" key="12">
    <source>
        <dbReference type="Proteomes" id="UP000030161"/>
    </source>
</evidence>
<gene>
    <name evidence="11" type="ORF">MG3_02606</name>
</gene>
<comment type="catalytic activity">
    <reaction evidence="1">
        <text>Hydrolysis of terminal (1-&gt;4)-linked alpha-D-glucose residues successively from non-reducing ends of the chains with release of beta-D-glucose.</text>
        <dbReference type="EC" id="3.2.1.3"/>
    </reaction>
</comment>
<dbReference type="InterPro" id="IPR008928">
    <property type="entry name" value="6-hairpin_glycosidase_sf"/>
</dbReference>
<dbReference type="EMBL" id="AJIX01000015">
    <property type="protein sequence ID" value="KGR12527.1"/>
    <property type="molecule type" value="Genomic_DNA"/>
</dbReference>
<evidence type="ECO:0000313" key="11">
    <source>
        <dbReference type="EMBL" id="KGR12527.1"/>
    </source>
</evidence>
<dbReference type="SUPFAM" id="SSF48208">
    <property type="entry name" value="Six-hairpin glycosidases"/>
    <property type="match status" value="1"/>
</dbReference>
<keyword evidence="4" id="KW-0378">Hydrolase</keyword>
<feature type="domain" description="GH15-like" evidence="10">
    <location>
        <begin position="88"/>
        <end position="554"/>
    </location>
</feature>
<dbReference type="GO" id="GO:0004339">
    <property type="term" value="F:glucan 1,4-alpha-glucosidase activity"/>
    <property type="evidence" value="ECO:0007669"/>
    <property type="project" value="UniProtKB-EC"/>
</dbReference>
<dbReference type="AlphaFoldDB" id="A0AB34PST7"/>
<evidence type="ECO:0000259" key="10">
    <source>
        <dbReference type="Pfam" id="PF00723"/>
    </source>
</evidence>
<evidence type="ECO:0000256" key="5">
    <source>
        <dbReference type="ARBA" id="ARBA00023277"/>
    </source>
</evidence>
<dbReference type="SMR" id="A0AB34PST7"/>
<keyword evidence="6" id="KW-0326">Glycosidase</keyword>
<evidence type="ECO:0000256" key="6">
    <source>
        <dbReference type="ARBA" id="ARBA00023295"/>
    </source>
</evidence>
<dbReference type="GO" id="GO:0000324">
    <property type="term" value="C:fungal-type vacuole"/>
    <property type="evidence" value="ECO:0007669"/>
    <property type="project" value="TreeGrafter"/>
</dbReference>
<keyword evidence="7" id="KW-0624">Polysaccharide degradation</keyword>
<comment type="similarity">
    <text evidence="2">Belongs to the glycosyl hydrolase 15 family.</text>
</comment>
<evidence type="ECO:0000256" key="1">
    <source>
        <dbReference type="ARBA" id="ARBA00001863"/>
    </source>
</evidence>
<keyword evidence="5" id="KW-0119">Carbohydrate metabolism</keyword>
<dbReference type="FunFam" id="1.50.10.10:FF:000135">
    <property type="entry name" value="Glucan 1,4-alpha-glucosidase"/>
    <property type="match status" value="1"/>
</dbReference>
<evidence type="ECO:0000256" key="3">
    <source>
        <dbReference type="ARBA" id="ARBA00012593"/>
    </source>
</evidence>
<protein>
    <recommendedName>
        <fullName evidence="3">glucan 1,4-alpha-glucosidase</fullName>
        <ecNumber evidence="3">3.2.1.3</ecNumber>
    </recommendedName>
    <alternativeName>
        <fullName evidence="9">1,4-alpha-D-glucan glucohydrolase</fullName>
    </alternativeName>
    <alternativeName>
        <fullName evidence="8">Glucan 1,4-alpha-glucosidase</fullName>
    </alternativeName>
</protein>
<evidence type="ECO:0000256" key="8">
    <source>
        <dbReference type="ARBA" id="ARBA00033442"/>
    </source>
</evidence>
<dbReference type="Gene3D" id="1.50.10.10">
    <property type="match status" value="1"/>
</dbReference>
<evidence type="ECO:0000256" key="9">
    <source>
        <dbReference type="ARBA" id="ARBA00033473"/>
    </source>
</evidence>
<dbReference type="PANTHER" id="PTHR31616">
    <property type="entry name" value="TREHALASE"/>
    <property type="match status" value="1"/>
</dbReference>
<dbReference type="InterPro" id="IPR011613">
    <property type="entry name" value="GH15-like"/>
</dbReference>
<accession>A0AB34PST7</accession>
<dbReference type="Pfam" id="PF00723">
    <property type="entry name" value="Glyco_hydro_15"/>
    <property type="match status" value="1"/>
</dbReference>
<dbReference type="GO" id="GO:0000272">
    <property type="term" value="P:polysaccharide catabolic process"/>
    <property type="evidence" value="ECO:0007669"/>
    <property type="project" value="UniProtKB-KW"/>
</dbReference>
<sequence length="564" mass="65004">MRLLSFNLFIIFIINLGYVNSFLIPTKGLNLFHLQQQQQQSIFSTNLKQALTTPPPNSFYDWLVFQKQVCLKSILNNIGGDFTIDNKDLLPGVVIASPSTSNPDYYYQWTRDSAIIINILIDHLSQTPLHLINKNSTSSLVHIIESYIFNTQILQQLPNLSGNVDNLENLGEPKFHVNLTAFNESWGRPQRDGPGLRSIAIMNYLSLLNNTQHQPSFSNLTMNNTSKIYHDIIKPDLKYSIEFWQFEGFDLWEEIKGIHFFTSLVQLKSLTMGLKFAQFYNDSFEFRLDIMNSIELLTKYIELESGFINNEDSDGDEDNEQQLLSKSYIISSPKLFYTKSRSGLDIASILAVLYTHNNNNANDDDDNDFPFDVDNGLVLTTLRYLIQDMTLRYPINFQDNFQGVALGRYPEDIYDGYGKSEGNPWFISTATASELIYRLIYKLKSNNQAIIIDQKNIEFYKEFIHSVSATEISNNELKFEAHINGHPMMIINKDDKLYDELINKLFHYADGFLKVVQKHVDNNGDMNEQFNKYIGFMQGAEKLTWSYGAVFTAINWRNKTLSIL</sequence>
<reference evidence="11 12" key="1">
    <citation type="submission" date="2013-12" db="EMBL/GenBank/DDBJ databases">
        <title>The Genome Sequence of Candida albicans P78048.</title>
        <authorList>
            <consortium name="The Broad Institute Genome Sequencing Platform"/>
            <consortium name="The Broad Institute Genome Sequencing Center for Infectious Disease"/>
            <person name="Cuomo C."/>
            <person name="Bennett R."/>
            <person name="Hirakawa M."/>
            <person name="Noverr M."/>
            <person name="Mitchell A."/>
            <person name="Young S.K."/>
            <person name="Zeng Q."/>
            <person name="Gargeya S."/>
            <person name="Fitzgerald M."/>
            <person name="Abouelleil A."/>
            <person name="Alvarado L."/>
            <person name="Berlin A.M."/>
            <person name="Chapman S.B."/>
            <person name="Dewar J."/>
            <person name="Goldberg J."/>
            <person name="Griggs A."/>
            <person name="Gujja S."/>
            <person name="Hansen M."/>
            <person name="Howarth C."/>
            <person name="Imamovic A."/>
            <person name="Larimer J."/>
            <person name="McCowan C."/>
            <person name="Murphy C."/>
            <person name="Pearson M."/>
            <person name="Priest M."/>
            <person name="Roberts A."/>
            <person name="Saif S."/>
            <person name="Shea T."/>
            <person name="Sykes S."/>
            <person name="Wortman J."/>
            <person name="Nusbaum C."/>
            <person name="Birren B."/>
        </authorList>
    </citation>
    <scope>NUCLEOTIDE SEQUENCE [LARGE SCALE GENOMIC DNA]</scope>
    <source>
        <strain evidence="11 12">P78048</strain>
    </source>
</reference>
<evidence type="ECO:0000256" key="4">
    <source>
        <dbReference type="ARBA" id="ARBA00022801"/>
    </source>
</evidence>
<dbReference type="PRINTS" id="PR00736">
    <property type="entry name" value="GLHYDRLASE15"/>
</dbReference>
<evidence type="ECO:0000256" key="2">
    <source>
        <dbReference type="ARBA" id="ARBA00006188"/>
    </source>
</evidence>
<organism evidence="11 12">
    <name type="scientific">Candida albicans P78048</name>
    <dbReference type="NCBI Taxonomy" id="1094989"/>
    <lineage>
        <taxon>Eukaryota</taxon>
        <taxon>Fungi</taxon>
        <taxon>Dikarya</taxon>
        <taxon>Ascomycota</taxon>
        <taxon>Saccharomycotina</taxon>
        <taxon>Pichiomycetes</taxon>
        <taxon>Debaryomycetaceae</taxon>
        <taxon>Candida/Lodderomyces clade</taxon>
        <taxon>Candida</taxon>
    </lineage>
</organism>